<proteinExistence type="predicted"/>
<evidence type="ECO:0000313" key="1">
    <source>
        <dbReference type="EMBL" id="KAL0106246.1"/>
    </source>
</evidence>
<evidence type="ECO:0000313" key="2">
    <source>
        <dbReference type="Proteomes" id="UP001430953"/>
    </source>
</evidence>
<dbReference type="AlphaFoldDB" id="A0AAW2EVI9"/>
<keyword evidence="2" id="KW-1185">Reference proteome</keyword>
<dbReference type="EMBL" id="JADYXP020000018">
    <property type="protein sequence ID" value="KAL0106246.1"/>
    <property type="molecule type" value="Genomic_DNA"/>
</dbReference>
<dbReference type="Proteomes" id="UP001430953">
    <property type="component" value="Unassembled WGS sequence"/>
</dbReference>
<sequence length="103" mass="11426">MIFIKRLQHFLTLFRERHYYGLTILHSVDPAVAALAAGVPSGSFRNRRTNAPLFFPLSPSCPSHGSFSLAFLLVNSLTNRRHFAVKALTISRPDGARGKAPHL</sequence>
<name>A0AAW2EVI9_9HYME</name>
<reference evidence="1 2" key="1">
    <citation type="submission" date="2023-03" db="EMBL/GenBank/DDBJ databases">
        <title>High recombination rates correlate with genetic variation in Cardiocondyla obscurior ants.</title>
        <authorList>
            <person name="Errbii M."/>
        </authorList>
    </citation>
    <scope>NUCLEOTIDE SEQUENCE [LARGE SCALE GENOMIC DNA]</scope>
    <source>
        <strain evidence="1">Alpha-2009</strain>
        <tissue evidence="1">Whole body</tissue>
    </source>
</reference>
<gene>
    <name evidence="1" type="ORF">PUN28_016150</name>
</gene>
<organism evidence="1 2">
    <name type="scientific">Cardiocondyla obscurior</name>
    <dbReference type="NCBI Taxonomy" id="286306"/>
    <lineage>
        <taxon>Eukaryota</taxon>
        <taxon>Metazoa</taxon>
        <taxon>Ecdysozoa</taxon>
        <taxon>Arthropoda</taxon>
        <taxon>Hexapoda</taxon>
        <taxon>Insecta</taxon>
        <taxon>Pterygota</taxon>
        <taxon>Neoptera</taxon>
        <taxon>Endopterygota</taxon>
        <taxon>Hymenoptera</taxon>
        <taxon>Apocrita</taxon>
        <taxon>Aculeata</taxon>
        <taxon>Formicoidea</taxon>
        <taxon>Formicidae</taxon>
        <taxon>Myrmicinae</taxon>
        <taxon>Cardiocondyla</taxon>
    </lineage>
</organism>
<accession>A0AAW2EVI9</accession>
<comment type="caution">
    <text evidence="1">The sequence shown here is derived from an EMBL/GenBank/DDBJ whole genome shotgun (WGS) entry which is preliminary data.</text>
</comment>
<protein>
    <submittedName>
        <fullName evidence="1">Uncharacterized protein</fullName>
    </submittedName>
</protein>